<name>A0A9D2KJA4_9FIRM</name>
<gene>
    <name evidence="1" type="ORF">H9798_04560</name>
</gene>
<evidence type="ECO:0000313" key="1">
    <source>
        <dbReference type="EMBL" id="HJA06406.1"/>
    </source>
</evidence>
<proteinExistence type="predicted"/>
<reference evidence="1" key="1">
    <citation type="journal article" date="2021" name="PeerJ">
        <title>Extensive microbial diversity within the chicken gut microbiome revealed by metagenomics and culture.</title>
        <authorList>
            <person name="Gilroy R."/>
            <person name="Ravi A."/>
            <person name="Getino M."/>
            <person name="Pursley I."/>
            <person name="Horton D.L."/>
            <person name="Alikhan N.F."/>
            <person name="Baker D."/>
            <person name="Gharbi K."/>
            <person name="Hall N."/>
            <person name="Watson M."/>
            <person name="Adriaenssens E.M."/>
            <person name="Foster-Nyarko E."/>
            <person name="Jarju S."/>
            <person name="Secka A."/>
            <person name="Antonio M."/>
            <person name="Oren A."/>
            <person name="Chaudhuri R.R."/>
            <person name="La Ragione R."/>
            <person name="Hildebrand F."/>
            <person name="Pallen M.J."/>
        </authorList>
    </citation>
    <scope>NUCLEOTIDE SEQUENCE</scope>
    <source>
        <strain evidence="1">ChiSjej2B20-11307</strain>
    </source>
</reference>
<sequence length="128" mass="14652">MVSIKNKKYLSLILGFLFLLVASVIVYRVVFIYNTSLNILIQNNSNLSLKELSVYCNSTKLNTTHILESGKCVDLKLNLPTDFVEGNLLLSYEENGLQKDFILCGYIEHGCYKKIKIVYTTDNEFQIE</sequence>
<organism evidence="1 2">
    <name type="scientific">Candidatus Mediterraneibacter pullicola</name>
    <dbReference type="NCBI Taxonomy" id="2838682"/>
    <lineage>
        <taxon>Bacteria</taxon>
        <taxon>Bacillati</taxon>
        <taxon>Bacillota</taxon>
        <taxon>Clostridia</taxon>
        <taxon>Lachnospirales</taxon>
        <taxon>Lachnospiraceae</taxon>
        <taxon>Mediterraneibacter</taxon>
    </lineage>
</organism>
<comment type="caution">
    <text evidence="1">The sequence shown here is derived from an EMBL/GenBank/DDBJ whole genome shotgun (WGS) entry which is preliminary data.</text>
</comment>
<evidence type="ECO:0000313" key="2">
    <source>
        <dbReference type="Proteomes" id="UP000824223"/>
    </source>
</evidence>
<protein>
    <submittedName>
        <fullName evidence="1">Uncharacterized protein</fullName>
    </submittedName>
</protein>
<dbReference type="Proteomes" id="UP000824223">
    <property type="component" value="Unassembled WGS sequence"/>
</dbReference>
<accession>A0A9D2KJA4</accession>
<dbReference type="EMBL" id="DXAK01000022">
    <property type="protein sequence ID" value="HJA06406.1"/>
    <property type="molecule type" value="Genomic_DNA"/>
</dbReference>
<dbReference type="AlphaFoldDB" id="A0A9D2KJA4"/>
<reference evidence="1" key="2">
    <citation type="submission" date="2021-04" db="EMBL/GenBank/DDBJ databases">
        <authorList>
            <person name="Gilroy R."/>
        </authorList>
    </citation>
    <scope>NUCLEOTIDE SEQUENCE</scope>
    <source>
        <strain evidence="1">ChiSjej2B20-11307</strain>
    </source>
</reference>